<protein>
    <submittedName>
        <fullName evidence="14">Pantothenate transporter</fullName>
    </submittedName>
</protein>
<dbReference type="InterPro" id="IPR011701">
    <property type="entry name" value="MFS"/>
</dbReference>
<dbReference type="AlphaFoldDB" id="A0A6A6HPD5"/>
<feature type="compositionally biased region" description="Polar residues" evidence="11">
    <location>
        <begin position="1020"/>
        <end position="1030"/>
    </location>
</feature>
<evidence type="ECO:0000256" key="8">
    <source>
        <dbReference type="ARBA" id="ARBA00023002"/>
    </source>
</evidence>
<dbReference type="SUPFAM" id="SSF51905">
    <property type="entry name" value="FAD/NAD(P)-binding domain"/>
    <property type="match status" value="2"/>
</dbReference>
<dbReference type="EMBL" id="ML991772">
    <property type="protein sequence ID" value="KAF2239658.1"/>
    <property type="molecule type" value="Genomic_DNA"/>
</dbReference>
<feature type="transmembrane region" description="Helical" evidence="12">
    <location>
        <begin position="685"/>
        <end position="707"/>
    </location>
</feature>
<dbReference type="Gene3D" id="3.50.50.60">
    <property type="entry name" value="FAD/NAD(P)-binding domain"/>
    <property type="match status" value="2"/>
</dbReference>
<feature type="transmembrane region" description="Helical" evidence="12">
    <location>
        <begin position="786"/>
        <end position="809"/>
    </location>
</feature>
<keyword evidence="5 12" id="KW-0812">Transmembrane</keyword>
<sequence length="1030" mass="115682">MDTKSSPYVAVIGAGISGVVTAAHLRRAGVDVVVFERSPAAGGIWLYDEQTPLEPAYPSNVPSVVNYFKADAARLSDEADEQHSSLKHAPPGPCYVGLRNNVPTSLMETKLNRWPDGTEDIVSHATLKAYIQETSLKPGVDAITIYNTSVERVEAYTGGWKVRTITLDRDRDIALHKKCTERDWVFDAVVVASGHYHACNVPDITGLSEAKTQWPSRIMHSKGYRRPDDFRNQNVLLIGAGVSSTDIARELGPIAGTIYQSSRGGQYDLNPELLPPNGHRIEAIESFNFEDSTERAPKAFQSTDPIPLDAILKNGHRISDIHRIIVCTGYHSTYPFLRQYHDDKADPASASDTVLVTDGTQIHNLHKDIFYIPDPSLAFVGTPYYTATFTLFEFQAIAVAAVFAGRAKLPDQASMRKEYAERIKKKGAGRQFHSLRGEGEEVGYANSLVDWVNQYGGYVDGELVSGHTEQWHRAKEAHLEVVRRFRAWKPRSAQASISLIRSPRLSYTMPTTLEGEDIPRPETIIQEKPKRNWQSYIWDTFDKSPEERKFLFKLDTCLLTFASLGYFIKYLDQANINNAFVSGMKEDLGLYQNQLNYMTTAWTVGYVIGEVPSNIVLTRVRASIWIPTMELIWTVLTISISRCNTVSQIYALRFFVGLAESTFYPGMQYIIGSWYRKDELAKRSCIFHTSSAIATMISGYLMASVYHLGGRGGFKGWQWLFIVDAIISFPIALAGYLILPDVPENSRAIFLTKEDIAFAQKRMELEGRKSRAEYTKKKVKKIFKSWHIYLLVVLYVTFNNGAAGAVPVFAQYLKDSKHPKYTIRQINDYPTTTYAVQVVTTLAYAWISDSVLDGARYPPIVFGGIINIICYVSVAIWNIPNGWRWTCFIISGAGYGLSGLCMAWAHEICASDNEERAIVIASMNEMAYVFQAWLPLIVWQQVDAPQYRKGYITVTVLSVILIMTAFATQYLHEKERARSDAVYTILEVTELIDKSRAHPDDGFEQRDSVSDEGSTEAPEINTQSMKAFTS</sequence>
<feature type="domain" description="Major facilitator superfamily (MFS) profile" evidence="13">
    <location>
        <begin position="558"/>
        <end position="976"/>
    </location>
</feature>
<feature type="transmembrane region" description="Helical" evidence="12">
    <location>
        <begin position="917"/>
        <end position="939"/>
    </location>
</feature>
<keyword evidence="6" id="KW-0274">FAD</keyword>
<gene>
    <name evidence="14" type="ORF">EV356DRAFT_438883</name>
</gene>
<feature type="compositionally biased region" description="Basic and acidic residues" evidence="11">
    <location>
        <begin position="996"/>
        <end position="1009"/>
    </location>
</feature>
<evidence type="ECO:0000256" key="1">
    <source>
        <dbReference type="ARBA" id="ARBA00004651"/>
    </source>
</evidence>
<keyword evidence="7 12" id="KW-1133">Transmembrane helix</keyword>
<dbReference type="GO" id="GO:0050661">
    <property type="term" value="F:NADP binding"/>
    <property type="evidence" value="ECO:0007669"/>
    <property type="project" value="InterPro"/>
</dbReference>
<feature type="transmembrane region" description="Helical" evidence="12">
    <location>
        <begin position="859"/>
        <end position="877"/>
    </location>
</feature>
<evidence type="ECO:0000256" key="5">
    <source>
        <dbReference type="ARBA" id="ARBA00022692"/>
    </source>
</evidence>
<keyword evidence="9 12" id="KW-0472">Membrane</keyword>
<evidence type="ECO:0000313" key="15">
    <source>
        <dbReference type="Proteomes" id="UP000800092"/>
    </source>
</evidence>
<keyword evidence="15" id="KW-1185">Reference proteome</keyword>
<evidence type="ECO:0000256" key="7">
    <source>
        <dbReference type="ARBA" id="ARBA00022989"/>
    </source>
</evidence>
<dbReference type="Proteomes" id="UP000800092">
    <property type="component" value="Unassembled WGS sequence"/>
</dbReference>
<feature type="transmembrane region" description="Helical" evidence="12">
    <location>
        <begin position="829"/>
        <end position="847"/>
    </location>
</feature>
<dbReference type="PANTHER" id="PTHR43791">
    <property type="entry name" value="PERMEASE-RELATED"/>
    <property type="match status" value="1"/>
</dbReference>
<name>A0A6A6HPD5_VIRVR</name>
<feature type="transmembrane region" description="Helical" evidence="12">
    <location>
        <begin position="719"/>
        <end position="739"/>
    </location>
</feature>
<evidence type="ECO:0000256" key="11">
    <source>
        <dbReference type="SAM" id="MobiDB-lite"/>
    </source>
</evidence>
<feature type="transmembrane region" description="Helical" evidence="12">
    <location>
        <begin position="883"/>
        <end position="905"/>
    </location>
</feature>
<evidence type="ECO:0000256" key="9">
    <source>
        <dbReference type="ARBA" id="ARBA00023136"/>
    </source>
</evidence>
<feature type="region of interest" description="Disordered" evidence="11">
    <location>
        <begin position="996"/>
        <end position="1030"/>
    </location>
</feature>
<feature type="transmembrane region" description="Helical" evidence="12">
    <location>
        <begin position="951"/>
        <end position="971"/>
    </location>
</feature>
<dbReference type="GO" id="GO:0004499">
    <property type="term" value="F:N,N-dimethylaniline monooxygenase activity"/>
    <property type="evidence" value="ECO:0007669"/>
    <property type="project" value="InterPro"/>
</dbReference>
<evidence type="ECO:0000256" key="6">
    <source>
        <dbReference type="ARBA" id="ARBA00022827"/>
    </source>
</evidence>
<dbReference type="PROSITE" id="PS50850">
    <property type="entry name" value="MFS"/>
    <property type="match status" value="1"/>
</dbReference>
<dbReference type="Pfam" id="PF00743">
    <property type="entry name" value="FMO-like"/>
    <property type="match status" value="1"/>
</dbReference>
<evidence type="ECO:0000256" key="12">
    <source>
        <dbReference type="SAM" id="Phobius"/>
    </source>
</evidence>
<keyword evidence="8" id="KW-0560">Oxidoreductase</keyword>
<dbReference type="InterPro" id="IPR020946">
    <property type="entry name" value="Flavin_mOase-like"/>
</dbReference>
<organism evidence="14 15">
    <name type="scientific">Viridothelium virens</name>
    <name type="common">Speckled blister lichen</name>
    <name type="synonym">Trypethelium virens</name>
    <dbReference type="NCBI Taxonomy" id="1048519"/>
    <lineage>
        <taxon>Eukaryota</taxon>
        <taxon>Fungi</taxon>
        <taxon>Dikarya</taxon>
        <taxon>Ascomycota</taxon>
        <taxon>Pezizomycotina</taxon>
        <taxon>Dothideomycetes</taxon>
        <taxon>Dothideomycetes incertae sedis</taxon>
        <taxon>Trypetheliales</taxon>
        <taxon>Trypetheliaceae</taxon>
        <taxon>Viridothelium</taxon>
    </lineage>
</organism>
<dbReference type="GO" id="GO:0005886">
    <property type="term" value="C:plasma membrane"/>
    <property type="evidence" value="ECO:0007669"/>
    <property type="project" value="UniProtKB-SubCell"/>
</dbReference>
<comment type="subcellular location">
    <subcellularLocation>
        <location evidence="1">Cell membrane</location>
        <topology evidence="1">Multi-pass membrane protein</topology>
    </subcellularLocation>
</comment>
<keyword evidence="2" id="KW-0813">Transport</keyword>
<evidence type="ECO:0000313" key="14">
    <source>
        <dbReference type="EMBL" id="KAF2239658.1"/>
    </source>
</evidence>
<keyword evidence="4" id="KW-0285">Flavoprotein</keyword>
<proteinExistence type="inferred from homology"/>
<dbReference type="Pfam" id="PF07690">
    <property type="entry name" value="MFS_1"/>
    <property type="match status" value="1"/>
</dbReference>
<dbReference type="Gene3D" id="1.20.1250.20">
    <property type="entry name" value="MFS general substrate transporter like domains"/>
    <property type="match status" value="2"/>
</dbReference>
<dbReference type="Pfam" id="PF13450">
    <property type="entry name" value="NAD_binding_8"/>
    <property type="match status" value="1"/>
</dbReference>
<dbReference type="InterPro" id="IPR036259">
    <property type="entry name" value="MFS_trans_sf"/>
</dbReference>
<dbReference type="InterPro" id="IPR020846">
    <property type="entry name" value="MFS_dom"/>
</dbReference>
<comment type="similarity">
    <text evidence="10">Belongs to the major facilitator superfamily. Allantoate permease family.</text>
</comment>
<dbReference type="PANTHER" id="PTHR43791:SF39">
    <property type="entry name" value="TRANSPORTER LIZ1_SEO1, PUTATIVE (AFU_ORTHOLOGUE AFUA_3G00980)-RELATED"/>
    <property type="match status" value="1"/>
</dbReference>
<dbReference type="FunFam" id="1.20.1250.20:FF:000386">
    <property type="entry name" value="MFS general substrate transporter"/>
    <property type="match status" value="1"/>
</dbReference>
<keyword evidence="3" id="KW-1003">Cell membrane</keyword>
<dbReference type="OrthoDB" id="3639251at2759"/>
<dbReference type="GO" id="GO:0022857">
    <property type="term" value="F:transmembrane transporter activity"/>
    <property type="evidence" value="ECO:0007669"/>
    <property type="project" value="InterPro"/>
</dbReference>
<evidence type="ECO:0000256" key="4">
    <source>
        <dbReference type="ARBA" id="ARBA00022630"/>
    </source>
</evidence>
<evidence type="ECO:0000256" key="2">
    <source>
        <dbReference type="ARBA" id="ARBA00022448"/>
    </source>
</evidence>
<evidence type="ECO:0000256" key="3">
    <source>
        <dbReference type="ARBA" id="ARBA00022475"/>
    </source>
</evidence>
<accession>A0A6A6HPD5</accession>
<dbReference type="PRINTS" id="PR00419">
    <property type="entry name" value="ADXRDTASE"/>
</dbReference>
<dbReference type="FunFam" id="1.20.1250.20:FF:000065">
    <property type="entry name" value="Putative MFS pantothenate transporter"/>
    <property type="match status" value="1"/>
</dbReference>
<dbReference type="GO" id="GO:0050660">
    <property type="term" value="F:flavin adenine dinucleotide binding"/>
    <property type="evidence" value="ECO:0007669"/>
    <property type="project" value="InterPro"/>
</dbReference>
<reference evidence="14" key="1">
    <citation type="journal article" date="2020" name="Stud. Mycol.">
        <title>101 Dothideomycetes genomes: a test case for predicting lifestyles and emergence of pathogens.</title>
        <authorList>
            <person name="Haridas S."/>
            <person name="Albert R."/>
            <person name="Binder M."/>
            <person name="Bloem J."/>
            <person name="Labutti K."/>
            <person name="Salamov A."/>
            <person name="Andreopoulos B."/>
            <person name="Baker S."/>
            <person name="Barry K."/>
            <person name="Bills G."/>
            <person name="Bluhm B."/>
            <person name="Cannon C."/>
            <person name="Castanera R."/>
            <person name="Culley D."/>
            <person name="Daum C."/>
            <person name="Ezra D."/>
            <person name="Gonzalez J."/>
            <person name="Henrissat B."/>
            <person name="Kuo A."/>
            <person name="Liang C."/>
            <person name="Lipzen A."/>
            <person name="Lutzoni F."/>
            <person name="Magnuson J."/>
            <person name="Mondo S."/>
            <person name="Nolan M."/>
            <person name="Ohm R."/>
            <person name="Pangilinan J."/>
            <person name="Park H.-J."/>
            <person name="Ramirez L."/>
            <person name="Alfaro M."/>
            <person name="Sun H."/>
            <person name="Tritt A."/>
            <person name="Yoshinaga Y."/>
            <person name="Zwiers L.-H."/>
            <person name="Turgeon B."/>
            <person name="Goodwin S."/>
            <person name="Spatafora J."/>
            <person name="Crous P."/>
            <person name="Grigoriev I."/>
        </authorList>
    </citation>
    <scope>NUCLEOTIDE SEQUENCE</scope>
    <source>
        <strain evidence="14">Tuck. ex Michener</strain>
    </source>
</reference>
<dbReference type="SUPFAM" id="SSF103473">
    <property type="entry name" value="MFS general substrate transporter"/>
    <property type="match status" value="1"/>
</dbReference>
<evidence type="ECO:0000259" key="13">
    <source>
        <dbReference type="PROSITE" id="PS50850"/>
    </source>
</evidence>
<evidence type="ECO:0000256" key="10">
    <source>
        <dbReference type="ARBA" id="ARBA00037968"/>
    </source>
</evidence>
<dbReference type="InterPro" id="IPR036188">
    <property type="entry name" value="FAD/NAD-bd_sf"/>
</dbReference>